<accession>A0A7Y4L2P2</accession>
<gene>
    <name evidence="1" type="ORF">HNR71_001464</name>
    <name evidence="2" type="ORF">HPO96_17735</name>
</gene>
<evidence type="ECO:0000313" key="2">
    <source>
        <dbReference type="EMBL" id="NOL42091.1"/>
    </source>
</evidence>
<name>A0A7Y4L2P2_9ACTN</name>
<evidence type="ECO:0008006" key="5">
    <source>
        <dbReference type="Google" id="ProtNLM"/>
    </source>
</evidence>
<organism evidence="2 3">
    <name type="scientific">Kribbella sandramycini</name>
    <dbReference type="NCBI Taxonomy" id="60450"/>
    <lineage>
        <taxon>Bacteria</taxon>
        <taxon>Bacillati</taxon>
        <taxon>Actinomycetota</taxon>
        <taxon>Actinomycetes</taxon>
        <taxon>Propionibacteriales</taxon>
        <taxon>Kribbellaceae</taxon>
        <taxon>Kribbella</taxon>
    </lineage>
</organism>
<evidence type="ECO:0000313" key="3">
    <source>
        <dbReference type="Proteomes" id="UP000534306"/>
    </source>
</evidence>
<evidence type="ECO:0000313" key="4">
    <source>
        <dbReference type="Proteomes" id="UP000553957"/>
    </source>
</evidence>
<dbReference type="Proteomes" id="UP000534306">
    <property type="component" value="Unassembled WGS sequence"/>
</dbReference>
<evidence type="ECO:0000313" key="1">
    <source>
        <dbReference type="EMBL" id="MBB6565827.1"/>
    </source>
</evidence>
<keyword evidence="3" id="KW-1185">Reference proteome</keyword>
<reference evidence="2 3" key="1">
    <citation type="submission" date="2020-05" db="EMBL/GenBank/DDBJ databases">
        <title>Genome sequence of Kribbella sandramycini ATCC 39419.</title>
        <authorList>
            <person name="Maclea K.S."/>
            <person name="Fair J.L."/>
        </authorList>
    </citation>
    <scope>NUCLEOTIDE SEQUENCE [LARGE SCALE GENOMIC DNA]</scope>
    <source>
        <strain evidence="2 3">ATCC 39419</strain>
    </source>
</reference>
<protein>
    <recommendedName>
        <fullName evidence="5">ParB-like nuclease family protein</fullName>
    </recommendedName>
</protein>
<dbReference type="RefSeq" id="WP_171674542.1">
    <property type="nucleotide sequence ID" value="NZ_BAAAGT010000001.1"/>
</dbReference>
<dbReference type="EMBL" id="JABJRC010000003">
    <property type="protein sequence ID" value="NOL42091.1"/>
    <property type="molecule type" value="Genomic_DNA"/>
</dbReference>
<sequence>MAETHSRPAPGGRAHYYTRRLWELSADLPVESVEIAAIKEFDQDCWFGGREVTCRMVAEHAGRIQNADLSYPIILSADGGLMDGGHRLSKAWLAGQTTINAVRFPTDPTPDWFVPTPAD</sequence>
<dbReference type="Proteomes" id="UP000553957">
    <property type="component" value="Unassembled WGS sequence"/>
</dbReference>
<dbReference type="AlphaFoldDB" id="A0A7Y4L2P2"/>
<comment type="caution">
    <text evidence="2">The sequence shown here is derived from an EMBL/GenBank/DDBJ whole genome shotgun (WGS) entry which is preliminary data.</text>
</comment>
<proteinExistence type="predicted"/>
<reference evidence="1 4" key="2">
    <citation type="submission" date="2020-08" db="EMBL/GenBank/DDBJ databases">
        <title>Sequencing the genomes of 1000 actinobacteria strains.</title>
        <authorList>
            <person name="Klenk H.-P."/>
        </authorList>
    </citation>
    <scope>NUCLEOTIDE SEQUENCE [LARGE SCALE GENOMIC DNA]</scope>
    <source>
        <strain evidence="1 4">DSM 15626</strain>
    </source>
</reference>
<dbReference type="EMBL" id="JACHKF010000001">
    <property type="protein sequence ID" value="MBB6565827.1"/>
    <property type="molecule type" value="Genomic_DNA"/>
</dbReference>